<evidence type="ECO:0000256" key="3">
    <source>
        <dbReference type="ARBA" id="ARBA00022723"/>
    </source>
</evidence>
<accession>A0AA37W1E2</accession>
<dbReference type="InterPro" id="IPR036069">
    <property type="entry name" value="DUF34/NIF3_sf"/>
</dbReference>
<organism evidence="5 6">
    <name type="scientific">Paraferrimonas sedimenticola</name>
    <dbReference type="NCBI Taxonomy" id="375674"/>
    <lineage>
        <taxon>Bacteria</taxon>
        <taxon>Pseudomonadati</taxon>
        <taxon>Pseudomonadota</taxon>
        <taxon>Gammaproteobacteria</taxon>
        <taxon>Alteromonadales</taxon>
        <taxon>Ferrimonadaceae</taxon>
        <taxon>Paraferrimonas</taxon>
    </lineage>
</organism>
<evidence type="ECO:0000256" key="4">
    <source>
        <dbReference type="PIRSR" id="PIRSR602678-1"/>
    </source>
</evidence>
<evidence type="ECO:0000256" key="2">
    <source>
        <dbReference type="ARBA" id="ARBA00022112"/>
    </source>
</evidence>
<feature type="binding site" evidence="4">
    <location>
        <position position="65"/>
    </location>
    <ligand>
        <name>a divalent metal cation</name>
        <dbReference type="ChEBI" id="CHEBI:60240"/>
        <label>1</label>
    </ligand>
</feature>
<keyword evidence="3 4" id="KW-0479">Metal-binding</keyword>
<evidence type="ECO:0000313" key="6">
    <source>
        <dbReference type="Proteomes" id="UP001161422"/>
    </source>
</evidence>
<gene>
    <name evidence="5" type="primary">ybgI</name>
    <name evidence="5" type="ORF">GCM10007895_14380</name>
</gene>
<dbReference type="InterPro" id="IPR002678">
    <property type="entry name" value="DUF34/NIF3"/>
</dbReference>
<dbReference type="GO" id="GO:0046872">
    <property type="term" value="F:metal ion binding"/>
    <property type="evidence" value="ECO:0007669"/>
    <property type="project" value="UniProtKB-KW"/>
</dbReference>
<feature type="binding site" evidence="4">
    <location>
        <position position="66"/>
    </location>
    <ligand>
        <name>a divalent metal cation</name>
        <dbReference type="ChEBI" id="CHEBI:60240"/>
        <label>1</label>
    </ligand>
</feature>
<comment type="similarity">
    <text evidence="1">Belongs to the GTP cyclohydrolase I type 2/NIF3 family.</text>
</comment>
<name>A0AA37W1E2_9GAMM</name>
<comment type="caution">
    <text evidence="5">The sequence shown here is derived from an EMBL/GenBank/DDBJ whole genome shotgun (WGS) entry which is preliminary data.</text>
</comment>
<dbReference type="RefSeq" id="WP_095505419.1">
    <property type="nucleotide sequence ID" value="NZ_BSNC01000004.1"/>
</dbReference>
<dbReference type="NCBIfam" id="TIGR00486">
    <property type="entry name" value="YbgI_SA1388"/>
    <property type="match status" value="1"/>
</dbReference>
<reference evidence="5" key="2">
    <citation type="submission" date="2023-01" db="EMBL/GenBank/DDBJ databases">
        <title>Draft genome sequence of Paraferrimonas sedimenticola strain NBRC 101628.</title>
        <authorList>
            <person name="Sun Q."/>
            <person name="Mori K."/>
        </authorList>
    </citation>
    <scope>NUCLEOTIDE SEQUENCE</scope>
    <source>
        <strain evidence="5">NBRC 101628</strain>
    </source>
</reference>
<keyword evidence="6" id="KW-1185">Reference proteome</keyword>
<dbReference type="Proteomes" id="UP001161422">
    <property type="component" value="Unassembled WGS sequence"/>
</dbReference>
<dbReference type="SUPFAM" id="SSF102705">
    <property type="entry name" value="NIF3 (NGG1p interacting factor 3)-like"/>
    <property type="match status" value="1"/>
</dbReference>
<dbReference type="AlphaFoldDB" id="A0AA37W1E2"/>
<feature type="binding site" evidence="4">
    <location>
        <position position="103"/>
    </location>
    <ligand>
        <name>a divalent metal cation</name>
        <dbReference type="ChEBI" id="CHEBI:60240"/>
        <label>1</label>
    </ligand>
</feature>
<evidence type="ECO:0000313" key="5">
    <source>
        <dbReference type="EMBL" id="GLP96132.1"/>
    </source>
</evidence>
<feature type="binding site" evidence="4">
    <location>
        <position position="220"/>
    </location>
    <ligand>
        <name>a divalent metal cation</name>
        <dbReference type="ChEBI" id="CHEBI:60240"/>
        <label>1</label>
    </ligand>
</feature>
<protein>
    <recommendedName>
        <fullName evidence="2">GTP cyclohydrolase 1 type 2 homolog</fullName>
    </recommendedName>
</protein>
<sequence length="252" mass="27498">MSVSTQQLVQYIDELLDSAKFRDYAPNGLQVEGSTQVKTLVTGVTASQALIDKAVELNADAILVHHGFFWKGESPLVVGMKQRRLKALLTNNINLIGYHLPLDAHPTLGNNAQLASKLGIQNPTIDPSVKQDLLWTGELEKALSPDDFASLLSNTLNREPLTIAAGNKPIKRLAWCTGGAQDYIDQAAELGVDAFISGEASERTFHSAVEQGIHYFGAGHHATERYGIQALGEHLASQFELEWHHLDLSNPV</sequence>
<reference evidence="5" key="1">
    <citation type="journal article" date="2014" name="Int. J. Syst. Evol. Microbiol.">
        <title>Complete genome sequence of Corynebacterium casei LMG S-19264T (=DSM 44701T), isolated from a smear-ripened cheese.</title>
        <authorList>
            <consortium name="US DOE Joint Genome Institute (JGI-PGF)"/>
            <person name="Walter F."/>
            <person name="Albersmeier A."/>
            <person name="Kalinowski J."/>
            <person name="Ruckert C."/>
        </authorList>
    </citation>
    <scope>NUCLEOTIDE SEQUENCE</scope>
    <source>
        <strain evidence="5">NBRC 101628</strain>
    </source>
</reference>
<dbReference type="Gene3D" id="3.40.1390.30">
    <property type="entry name" value="NIF3 (NGG1p interacting factor 3)-like"/>
    <property type="match status" value="2"/>
</dbReference>
<dbReference type="Pfam" id="PF01784">
    <property type="entry name" value="DUF34_NIF3"/>
    <property type="match status" value="1"/>
</dbReference>
<proteinExistence type="inferred from homology"/>
<dbReference type="PANTHER" id="PTHR13799:SF14">
    <property type="entry name" value="GTP CYCLOHYDROLASE 1 TYPE 2 HOMOLOG"/>
    <property type="match status" value="1"/>
</dbReference>
<dbReference type="FunFam" id="3.40.1390.30:FF:000002">
    <property type="entry name" value="Nif3-like dinuclear metal center protein"/>
    <property type="match status" value="1"/>
</dbReference>
<dbReference type="EMBL" id="BSNC01000004">
    <property type="protein sequence ID" value="GLP96132.1"/>
    <property type="molecule type" value="Genomic_DNA"/>
</dbReference>
<dbReference type="PANTHER" id="PTHR13799">
    <property type="entry name" value="NGG1 INTERACTING FACTOR 3"/>
    <property type="match status" value="1"/>
</dbReference>
<dbReference type="GO" id="GO:0005737">
    <property type="term" value="C:cytoplasm"/>
    <property type="evidence" value="ECO:0007669"/>
    <property type="project" value="TreeGrafter"/>
</dbReference>
<feature type="binding site" evidence="4">
    <location>
        <position position="224"/>
    </location>
    <ligand>
        <name>a divalent metal cation</name>
        <dbReference type="ChEBI" id="CHEBI:60240"/>
        <label>1</label>
    </ligand>
</feature>
<evidence type="ECO:0000256" key="1">
    <source>
        <dbReference type="ARBA" id="ARBA00006964"/>
    </source>
</evidence>